<feature type="compositionally biased region" description="Low complexity" evidence="1">
    <location>
        <begin position="152"/>
        <end position="161"/>
    </location>
</feature>
<sequence length="245" mass="24303">MDAAMSFDLRTLLRGHAPIKLADALRGGAGALLGIAAVGFLARLVHDHAASWVPLIAAPIGASAVLVFAVPASPLAQPRGVIGGNLIGALAGVACGLLIPVPLLAAAVAVGAAIVVMSLLGCLHPPGGAVALGAALAAPAAGPPPCRTPSVSSGSARCCSSQRPCSTRRCPAGRIRTASPRRRTFTPRPTGRHPSGSGSRPPTSTAPWPSTASCWTSAATISTLCSARSNCRRIAASIRGSAVAT</sequence>
<reference evidence="4 5" key="1">
    <citation type="submission" date="2017-10" db="EMBL/GenBank/DDBJ databases">
        <title>Genome sequence of Caulobacter mirabilis FWC38.</title>
        <authorList>
            <person name="Fiebig A."/>
            <person name="Crosson S."/>
        </authorList>
    </citation>
    <scope>NUCLEOTIDE SEQUENCE [LARGE SCALE GENOMIC DNA]</scope>
    <source>
        <strain evidence="4 5">FWC 38</strain>
    </source>
</reference>
<evidence type="ECO:0000313" key="5">
    <source>
        <dbReference type="Proteomes" id="UP000228945"/>
    </source>
</evidence>
<protein>
    <recommendedName>
        <fullName evidence="3">HPP transmembrane region domain-containing protein</fullName>
    </recommendedName>
</protein>
<dbReference type="Pfam" id="PF04982">
    <property type="entry name" value="TM_HPP"/>
    <property type="match status" value="1"/>
</dbReference>
<feature type="compositionally biased region" description="Low complexity" evidence="1">
    <location>
        <begin position="186"/>
        <end position="209"/>
    </location>
</feature>
<dbReference type="OrthoDB" id="9811720at2"/>
<feature type="transmembrane region" description="Helical" evidence="2">
    <location>
        <begin position="51"/>
        <end position="70"/>
    </location>
</feature>
<feature type="region of interest" description="Disordered" evidence="1">
    <location>
        <begin position="152"/>
        <end position="209"/>
    </location>
</feature>
<accession>A0A2D2ASX2</accession>
<evidence type="ECO:0000256" key="1">
    <source>
        <dbReference type="SAM" id="MobiDB-lite"/>
    </source>
</evidence>
<name>A0A2D2ASX2_9CAUL</name>
<dbReference type="KEGG" id="cmb:CSW64_01045"/>
<dbReference type="AlphaFoldDB" id="A0A2D2ASX2"/>
<feature type="domain" description="HPP transmembrane region" evidence="3">
    <location>
        <begin position="19"/>
        <end position="140"/>
    </location>
</feature>
<dbReference type="InterPro" id="IPR007065">
    <property type="entry name" value="HPP"/>
</dbReference>
<evidence type="ECO:0000313" key="4">
    <source>
        <dbReference type="EMBL" id="ATQ41091.1"/>
    </source>
</evidence>
<keyword evidence="2" id="KW-1133">Transmembrane helix</keyword>
<evidence type="ECO:0000256" key="2">
    <source>
        <dbReference type="SAM" id="Phobius"/>
    </source>
</evidence>
<dbReference type="EMBL" id="CP024201">
    <property type="protein sequence ID" value="ATQ41091.1"/>
    <property type="molecule type" value="Genomic_DNA"/>
</dbReference>
<feature type="transmembrane region" description="Helical" evidence="2">
    <location>
        <begin position="82"/>
        <end position="99"/>
    </location>
</feature>
<dbReference type="PANTHER" id="PTHR33741">
    <property type="entry name" value="TRANSMEMBRANE PROTEIN DDB_G0269096-RELATED"/>
    <property type="match status" value="1"/>
</dbReference>
<feature type="transmembrane region" description="Helical" evidence="2">
    <location>
        <begin position="24"/>
        <end position="45"/>
    </location>
</feature>
<keyword evidence="2" id="KW-0472">Membrane</keyword>
<keyword evidence="2" id="KW-0812">Transmembrane</keyword>
<dbReference type="PANTHER" id="PTHR33741:SF5">
    <property type="entry name" value="TRANSMEMBRANE PROTEIN DDB_G0269096-RELATED"/>
    <property type="match status" value="1"/>
</dbReference>
<organism evidence="4 5">
    <name type="scientific">Caulobacter mirabilis</name>
    <dbReference type="NCBI Taxonomy" id="69666"/>
    <lineage>
        <taxon>Bacteria</taxon>
        <taxon>Pseudomonadati</taxon>
        <taxon>Pseudomonadota</taxon>
        <taxon>Alphaproteobacteria</taxon>
        <taxon>Caulobacterales</taxon>
        <taxon>Caulobacteraceae</taxon>
        <taxon>Caulobacter</taxon>
    </lineage>
</organism>
<gene>
    <name evidence="4" type="ORF">CSW64_01045</name>
</gene>
<keyword evidence="5" id="KW-1185">Reference proteome</keyword>
<evidence type="ECO:0000259" key="3">
    <source>
        <dbReference type="Pfam" id="PF04982"/>
    </source>
</evidence>
<dbReference type="InterPro" id="IPR058581">
    <property type="entry name" value="TM_HPP"/>
</dbReference>
<dbReference type="Proteomes" id="UP000228945">
    <property type="component" value="Chromosome"/>
</dbReference>
<proteinExistence type="predicted"/>